<dbReference type="InterPro" id="IPR017476">
    <property type="entry name" value="UDP-Glc/GDP-Man"/>
</dbReference>
<feature type="transmembrane region" description="Helical" evidence="5">
    <location>
        <begin position="26"/>
        <end position="44"/>
    </location>
</feature>
<dbReference type="SUPFAM" id="SSF52413">
    <property type="entry name" value="UDP-glucose/GDP-mannose dehydrogenase C-terminal domain"/>
    <property type="match status" value="1"/>
</dbReference>
<comment type="caution">
    <text evidence="7">The sequence shown here is derived from an EMBL/GenBank/DDBJ whole genome shotgun (WGS) entry which is preliminary data.</text>
</comment>
<dbReference type="GO" id="GO:0016628">
    <property type="term" value="F:oxidoreductase activity, acting on the CH-CH group of donors, NAD or NADP as acceptor"/>
    <property type="evidence" value="ECO:0007669"/>
    <property type="project" value="InterPro"/>
</dbReference>
<accession>A0A9X2VYR7</accession>
<evidence type="ECO:0000313" key="7">
    <source>
        <dbReference type="EMBL" id="MCT2557802.1"/>
    </source>
</evidence>
<evidence type="ECO:0000256" key="4">
    <source>
        <dbReference type="PIRNR" id="PIRNR000124"/>
    </source>
</evidence>
<dbReference type="InterPro" id="IPR014026">
    <property type="entry name" value="UDP-Glc/GDP-Man_DH_dimer"/>
</dbReference>
<protein>
    <submittedName>
        <fullName evidence="7">Nucleotide sugar dehydrogenase</fullName>
    </submittedName>
</protein>
<gene>
    <name evidence="7" type="ORF">N0B51_02275</name>
</gene>
<evidence type="ECO:0000259" key="6">
    <source>
        <dbReference type="SMART" id="SM00984"/>
    </source>
</evidence>
<dbReference type="GO" id="GO:0051287">
    <property type="term" value="F:NAD binding"/>
    <property type="evidence" value="ECO:0007669"/>
    <property type="project" value="InterPro"/>
</dbReference>
<dbReference type="InterPro" id="IPR028359">
    <property type="entry name" value="UDP_ManNAc/GlcNAc_DH"/>
</dbReference>
<dbReference type="Gene3D" id="3.40.50.720">
    <property type="entry name" value="NAD(P)-binding Rossmann-like Domain"/>
    <property type="match status" value="2"/>
</dbReference>
<evidence type="ECO:0000256" key="3">
    <source>
        <dbReference type="ARBA" id="ARBA00023027"/>
    </source>
</evidence>
<dbReference type="AlphaFoldDB" id="A0A9X2VYR7"/>
<dbReference type="SUPFAM" id="SSF48179">
    <property type="entry name" value="6-phosphogluconate dehydrogenase C-terminal domain-like"/>
    <property type="match status" value="1"/>
</dbReference>
<dbReference type="Proteomes" id="UP001142648">
    <property type="component" value="Unassembled WGS sequence"/>
</dbReference>
<evidence type="ECO:0000256" key="2">
    <source>
        <dbReference type="ARBA" id="ARBA00023002"/>
    </source>
</evidence>
<dbReference type="PANTHER" id="PTHR43491:SF2">
    <property type="entry name" value="UDP-N-ACETYL-D-MANNOSAMINE DEHYDROGENASE"/>
    <property type="match status" value="1"/>
</dbReference>
<dbReference type="SMART" id="SM00984">
    <property type="entry name" value="UDPG_MGDP_dh_C"/>
    <property type="match status" value="1"/>
</dbReference>
<dbReference type="Pfam" id="PF03721">
    <property type="entry name" value="UDPG_MGDP_dh_N"/>
    <property type="match status" value="1"/>
</dbReference>
<keyword evidence="2" id="KW-0560">Oxidoreductase</keyword>
<organism evidence="7 8">
    <name type="scientific">Tsuneonella litorea</name>
    <dbReference type="NCBI Taxonomy" id="2976475"/>
    <lineage>
        <taxon>Bacteria</taxon>
        <taxon>Pseudomonadati</taxon>
        <taxon>Pseudomonadota</taxon>
        <taxon>Alphaproteobacteria</taxon>
        <taxon>Sphingomonadales</taxon>
        <taxon>Erythrobacteraceae</taxon>
        <taxon>Tsuneonella</taxon>
    </lineage>
</organism>
<dbReference type="InterPro" id="IPR001732">
    <property type="entry name" value="UDP-Glc/GDP-Man_DH_N"/>
</dbReference>
<proteinExistence type="inferred from homology"/>
<dbReference type="NCBIfam" id="TIGR03026">
    <property type="entry name" value="NDP-sugDHase"/>
    <property type="match status" value="1"/>
</dbReference>
<sequence length="446" mass="48414">MGSKTGKRRRPFAEQQVGLMAIREKIVILGLGYVGLPLAVALAGKHEGVVGFDVSKQRVDSLRSGTDWTGEIDDGQLQACSLEITGDEAALSNGTFFIITVPTPIDCERRPDLGPIRSACQLVAPHLTRNAVVVFESTVYPGVTEDECGPLLEAGSGLKAGEDFFLGYSPERINPGDKEHRLETITKIVAADTPSALERVIDVYGSIIEAGLYVAPSIKVAEAAKVIENTQRDINIALMNEIALIFDRMGLRTRDVLEAAGTKWNFLKFSPGLVGGHCIGVDPYYLTSAAERLGYRPEVILAGRRINDSMGGEIARKGVKLLLSQGHELSGARVGIFGLTFKENVPDLRNSKVPDIVAEFREFGIDPLINDPFADGSEAQHEYGLTLSDEAELRDLNVLVLAVNHRHYLDDRKGLIGRLKTGGVLLDVKSALDPTDLPADILYWSL</sequence>
<evidence type="ECO:0000256" key="5">
    <source>
        <dbReference type="SAM" id="Phobius"/>
    </source>
</evidence>
<keyword evidence="3" id="KW-0520">NAD</keyword>
<keyword evidence="5" id="KW-1133">Transmembrane helix</keyword>
<comment type="similarity">
    <text evidence="1 4">Belongs to the UDP-glucose/GDP-mannose dehydrogenase family.</text>
</comment>
<reference evidence="7" key="1">
    <citation type="submission" date="2022-09" db="EMBL/GenBank/DDBJ databases">
        <title>The genome sequence of Tsuneonella sp. YG55.</title>
        <authorList>
            <person name="Liu Y."/>
        </authorList>
    </citation>
    <scope>NUCLEOTIDE SEQUENCE</scope>
    <source>
        <strain evidence="7">YG55</strain>
    </source>
</reference>
<evidence type="ECO:0000313" key="8">
    <source>
        <dbReference type="Proteomes" id="UP001142648"/>
    </source>
</evidence>
<keyword evidence="5" id="KW-0812">Transmembrane</keyword>
<dbReference type="InterPro" id="IPR036291">
    <property type="entry name" value="NAD(P)-bd_dom_sf"/>
</dbReference>
<keyword evidence="5" id="KW-0472">Membrane</keyword>
<keyword evidence="8" id="KW-1185">Reference proteome</keyword>
<dbReference type="InterPro" id="IPR008927">
    <property type="entry name" value="6-PGluconate_DH-like_C_sf"/>
</dbReference>
<dbReference type="SUPFAM" id="SSF51735">
    <property type="entry name" value="NAD(P)-binding Rossmann-fold domains"/>
    <property type="match status" value="1"/>
</dbReference>
<evidence type="ECO:0000256" key="1">
    <source>
        <dbReference type="ARBA" id="ARBA00006601"/>
    </source>
</evidence>
<name>A0A9X2VYR7_9SPHN</name>
<feature type="domain" description="UDP-glucose/GDP-mannose dehydrogenase C-terminal" evidence="6">
    <location>
        <begin position="335"/>
        <end position="434"/>
    </location>
</feature>
<dbReference type="InterPro" id="IPR036220">
    <property type="entry name" value="UDP-Glc/GDP-Man_DH_C_sf"/>
</dbReference>
<dbReference type="InterPro" id="IPR014027">
    <property type="entry name" value="UDP-Glc/GDP-Man_DH_C"/>
</dbReference>
<dbReference type="PIRSF" id="PIRSF500136">
    <property type="entry name" value="UDP_ManNAc_DH"/>
    <property type="match status" value="1"/>
</dbReference>
<dbReference type="Pfam" id="PF03720">
    <property type="entry name" value="UDPG_MGDP_dh_C"/>
    <property type="match status" value="1"/>
</dbReference>
<dbReference type="Pfam" id="PF00984">
    <property type="entry name" value="UDPG_MGDP_dh"/>
    <property type="match status" value="1"/>
</dbReference>
<dbReference type="PANTHER" id="PTHR43491">
    <property type="entry name" value="UDP-N-ACETYL-D-MANNOSAMINE DEHYDROGENASE"/>
    <property type="match status" value="1"/>
</dbReference>
<dbReference type="GO" id="GO:0016616">
    <property type="term" value="F:oxidoreductase activity, acting on the CH-OH group of donors, NAD or NADP as acceptor"/>
    <property type="evidence" value="ECO:0007669"/>
    <property type="project" value="InterPro"/>
</dbReference>
<dbReference type="PIRSF" id="PIRSF000124">
    <property type="entry name" value="UDPglc_GDPman_dh"/>
    <property type="match status" value="1"/>
</dbReference>
<dbReference type="RefSeq" id="WP_259960559.1">
    <property type="nucleotide sequence ID" value="NZ_JAOAMV010000001.1"/>
</dbReference>
<dbReference type="GO" id="GO:0000271">
    <property type="term" value="P:polysaccharide biosynthetic process"/>
    <property type="evidence" value="ECO:0007669"/>
    <property type="project" value="InterPro"/>
</dbReference>
<dbReference type="EMBL" id="JAOAMV010000001">
    <property type="protein sequence ID" value="MCT2557802.1"/>
    <property type="molecule type" value="Genomic_DNA"/>
</dbReference>